<dbReference type="NCBIfam" id="TIGR03521">
    <property type="entry name" value="GldG"/>
    <property type="match status" value="1"/>
</dbReference>
<keyword evidence="5" id="KW-1185">Reference proteome</keyword>
<feature type="domain" description="ABC-type uncharacterised transport system" evidence="2">
    <location>
        <begin position="196"/>
        <end position="497"/>
    </location>
</feature>
<dbReference type="InterPro" id="IPR019196">
    <property type="entry name" value="ABC_transp_unknown"/>
</dbReference>
<dbReference type="Pfam" id="PF23357">
    <property type="entry name" value="DUF7088"/>
    <property type="match status" value="1"/>
</dbReference>
<sequence length="563" mass="63878">MVNWKSKKTGDFLLLANAVVLVLLVNLVATRYFFRADLTEEKRYSIKPQTKDILRTLEDDVYIEVYLEGELNAGFRRFQKNIRETLDEFRVYAPGKIHVTFTDPQAAGSKQAQSEFMADLAQRGIQPTNVVDTRDGQRVEKIIFPGAVIASGGMETGVMLLKGSTARTSDERINQSIETIEYELINALYTLTNTDRKRIGFLSGHGEADSLQVVSLYRDLGQVYEVERGVNLVTTPSLETYDALIMVRPVTAYTEQEKYRLDQYIMQGGKVMFLIDRLNARMDSASAEGYLALPYPENLDDQLFRYGVRINPDLIQDLQSARYPIVTGQTGGKPQMQMMEWPFFPLINRYADHPITRNLDAIVTRFVSSIDTVKAPGVKKTPLLLTSAQTRTVVAPVNISANALRQGVRPEDFSKDGVPVGYLLEGTFPSLYKNRFLPNGETKEAFRDQSAPTRLVVLADADLAMNEVNPRSHQPQPLGFYPFTNYIFANRDLLMNAVAYLVDEQGLIQARSKQIKIRPLDREKVTQERVTWQILNLVLPLVLLTIFGVVRMYWRKKKFARFG</sequence>
<feature type="transmembrane region" description="Helical" evidence="1">
    <location>
        <begin position="12"/>
        <end position="34"/>
    </location>
</feature>
<feature type="domain" description="DUF7088" evidence="3">
    <location>
        <begin position="40"/>
        <end position="149"/>
    </location>
</feature>
<evidence type="ECO:0000259" key="3">
    <source>
        <dbReference type="Pfam" id="PF23357"/>
    </source>
</evidence>
<evidence type="ECO:0000259" key="2">
    <source>
        <dbReference type="Pfam" id="PF09822"/>
    </source>
</evidence>
<proteinExistence type="predicted"/>
<evidence type="ECO:0000313" key="4">
    <source>
        <dbReference type="EMBL" id="MBT1685848.1"/>
    </source>
</evidence>
<gene>
    <name evidence="4" type="primary">gldG</name>
    <name evidence="4" type="ORF">KK078_04735</name>
</gene>
<dbReference type="InterPro" id="IPR019863">
    <property type="entry name" value="Motility-assoc_ABC-rel_GldG"/>
</dbReference>
<feature type="transmembrane region" description="Helical" evidence="1">
    <location>
        <begin position="532"/>
        <end position="554"/>
    </location>
</feature>
<dbReference type="EMBL" id="JAHESC010000005">
    <property type="protein sequence ID" value="MBT1685848.1"/>
    <property type="molecule type" value="Genomic_DNA"/>
</dbReference>
<evidence type="ECO:0000256" key="1">
    <source>
        <dbReference type="SAM" id="Phobius"/>
    </source>
</evidence>
<dbReference type="SUPFAM" id="SSF52317">
    <property type="entry name" value="Class I glutamine amidotransferase-like"/>
    <property type="match status" value="1"/>
</dbReference>
<keyword evidence="1" id="KW-0812">Transmembrane</keyword>
<keyword evidence="1" id="KW-0472">Membrane</keyword>
<protein>
    <submittedName>
        <fullName evidence="4">Gliding motility-associated ABC transporter substrate-binding protein GldG</fullName>
    </submittedName>
</protein>
<accession>A0AAP2D5S8</accession>
<dbReference type="AlphaFoldDB" id="A0AAP2D5S8"/>
<comment type="caution">
    <text evidence="4">The sequence shown here is derived from an EMBL/GenBank/DDBJ whole genome shotgun (WGS) entry which is preliminary data.</text>
</comment>
<organism evidence="4 5">
    <name type="scientific">Dawidia soli</name>
    <dbReference type="NCBI Taxonomy" id="2782352"/>
    <lineage>
        <taxon>Bacteria</taxon>
        <taxon>Pseudomonadati</taxon>
        <taxon>Bacteroidota</taxon>
        <taxon>Cytophagia</taxon>
        <taxon>Cytophagales</taxon>
        <taxon>Chryseotaleaceae</taxon>
        <taxon>Dawidia</taxon>
    </lineage>
</organism>
<dbReference type="Pfam" id="PF09822">
    <property type="entry name" value="ABC_transp_aux"/>
    <property type="match status" value="1"/>
</dbReference>
<dbReference type="InterPro" id="IPR029062">
    <property type="entry name" value="Class_I_gatase-like"/>
</dbReference>
<dbReference type="RefSeq" id="WP_254089100.1">
    <property type="nucleotide sequence ID" value="NZ_JAHESC010000005.1"/>
</dbReference>
<dbReference type="Proteomes" id="UP001319180">
    <property type="component" value="Unassembled WGS sequence"/>
</dbReference>
<reference evidence="4 5" key="1">
    <citation type="submission" date="2021-05" db="EMBL/GenBank/DDBJ databases">
        <title>A Polyphasic approach of four new species of the genus Ohtaekwangia: Ohtaekwangia histidinii sp. nov., Ohtaekwangia cretensis sp. nov., Ohtaekwangia indiensis sp. nov., Ohtaekwangia reichenbachii sp. nov. from diverse environment.</title>
        <authorList>
            <person name="Octaviana S."/>
        </authorList>
    </citation>
    <scope>NUCLEOTIDE SEQUENCE [LARGE SCALE GENOMIC DNA]</scope>
    <source>
        <strain evidence="4 5">PWU37</strain>
    </source>
</reference>
<name>A0AAP2D5S8_9BACT</name>
<keyword evidence="1" id="KW-1133">Transmembrane helix</keyword>
<dbReference type="InterPro" id="IPR055396">
    <property type="entry name" value="DUF7088"/>
</dbReference>
<evidence type="ECO:0000313" key="5">
    <source>
        <dbReference type="Proteomes" id="UP001319180"/>
    </source>
</evidence>